<dbReference type="PANTHER" id="PTHR48103:SF2">
    <property type="entry name" value="MIDASIN"/>
    <property type="match status" value="1"/>
</dbReference>
<evidence type="ECO:0000256" key="3">
    <source>
        <dbReference type="SAM" id="MobiDB-lite"/>
    </source>
</evidence>
<dbReference type="GO" id="GO:0030687">
    <property type="term" value="C:preribosome, large subunit precursor"/>
    <property type="evidence" value="ECO:0007669"/>
    <property type="project" value="TreeGrafter"/>
</dbReference>
<proteinExistence type="predicted"/>
<protein>
    <recommendedName>
        <fullName evidence="4">AAA+ ATPase domain-containing protein</fullName>
    </recommendedName>
</protein>
<feature type="region of interest" description="Disordered" evidence="3">
    <location>
        <begin position="551"/>
        <end position="617"/>
    </location>
</feature>
<evidence type="ECO:0000256" key="1">
    <source>
        <dbReference type="ARBA" id="ARBA00022741"/>
    </source>
</evidence>
<keyword evidence="6" id="KW-1185">Reference proteome</keyword>
<evidence type="ECO:0000313" key="6">
    <source>
        <dbReference type="Proteomes" id="UP001497623"/>
    </source>
</evidence>
<feature type="compositionally biased region" description="Polar residues" evidence="3">
    <location>
        <begin position="551"/>
        <end position="562"/>
    </location>
</feature>
<dbReference type="EMBL" id="CAXKWB010032112">
    <property type="protein sequence ID" value="CAL4140757.1"/>
    <property type="molecule type" value="Genomic_DNA"/>
</dbReference>
<dbReference type="Pfam" id="PF17867">
    <property type="entry name" value="AAA_lid_7"/>
    <property type="match status" value="1"/>
</dbReference>
<dbReference type="FunFam" id="3.40.50.300:FF:000582">
    <property type="entry name" value="Midasin"/>
    <property type="match status" value="1"/>
</dbReference>
<feature type="non-terminal residue" evidence="5">
    <location>
        <position position="766"/>
    </location>
</feature>
<accession>A0AAV2RX53</accession>
<feature type="compositionally biased region" description="Polar residues" evidence="3">
    <location>
        <begin position="600"/>
        <end position="617"/>
    </location>
</feature>
<dbReference type="GO" id="GO:0005524">
    <property type="term" value="F:ATP binding"/>
    <property type="evidence" value="ECO:0007669"/>
    <property type="project" value="UniProtKB-KW"/>
</dbReference>
<dbReference type="SUPFAM" id="SSF52540">
    <property type="entry name" value="P-loop containing nucleoside triphosphate hydrolases"/>
    <property type="match status" value="2"/>
</dbReference>
<reference evidence="5 6" key="1">
    <citation type="submission" date="2024-05" db="EMBL/GenBank/DDBJ databases">
        <authorList>
            <person name="Wallberg A."/>
        </authorList>
    </citation>
    <scope>NUCLEOTIDE SEQUENCE [LARGE SCALE GENOMIC DNA]</scope>
</reference>
<keyword evidence="2" id="KW-0067">ATP-binding</keyword>
<evidence type="ECO:0000313" key="5">
    <source>
        <dbReference type="EMBL" id="CAL4140757.1"/>
    </source>
</evidence>
<dbReference type="Proteomes" id="UP001497623">
    <property type="component" value="Unassembled WGS sequence"/>
</dbReference>
<evidence type="ECO:0000256" key="2">
    <source>
        <dbReference type="ARBA" id="ARBA00022840"/>
    </source>
</evidence>
<gene>
    <name evidence="5" type="ORF">MNOR_LOCUS28705</name>
</gene>
<dbReference type="InterPro" id="IPR011704">
    <property type="entry name" value="ATPase_dyneun-rel_AAA"/>
</dbReference>
<sequence length="766" mass="86696">MNEAEREKLFDKYVTKEVHISLTVKNVMKSEVPVVDVYRKDETLEEVSDAQHTCNVGGVFLTIYNKENASVGMLVDLPSTRRNLECLALAISRRRPILLEGVVGSGKTSLVEHMASLTGRTKSPHLTKVQLSDQTDSKILLGTYCCTQTPGEFIWRPGSLTRAVREGHWLLLEDLDYAPMDIISMLIPLLESRTLSLAGHGNVTAHPDFQVFGTRRTSEGTRLVSGNAGLIDKLWAKVSLETLPRSELIELICTKWPKLTTLADKFVSVYLMLSAGKHSHDTDANMEHNAPDLTSIKTSGRLVSTRDLMKWCTRVNMHIDKQDMDLAVRAFLEALDCFCMAVPESKIRYKIAEQIGSFMNRTQAEVDYYFNTYKPEVKQSGNELIVGQRTKMKKKKLETLSIGKQSKILFSYTKQAVNLMERIGVSVMNQEPVLIVGETGTGKTSTVQYLAHMTRNKLRVINMNQQSDSSDLLGGFKPVEMKTFVSPLRQDFEELFATTFSTKQNNKFLQHIMVCFHNQKWSDLFTLMMHSQAKALEKLESDIKIAKETVQENTGSNNQSISGHEHEIEVDGPPKKKKKRNKQKENRNKEADPQNKTDMNETINGIGNSSSRENGDINRNLSSKVFENLKNKWIELKLKIASLKEQVEHVQSALAFSFIEGTLVKAIKEGDWVLLDEINLANAETLECLSGLLESRHGSLMLLERGDNQPINRHPNFRLFACMNPATDVGKKELPPGLRNRFTEFYMEELNDKQDLMIIINDYLNK</sequence>
<evidence type="ECO:0000259" key="4">
    <source>
        <dbReference type="SMART" id="SM00382"/>
    </source>
</evidence>
<keyword evidence="1" id="KW-0547">Nucleotide-binding</keyword>
<comment type="caution">
    <text evidence="5">The sequence shown here is derived from an EMBL/GenBank/DDBJ whole genome shotgun (WGS) entry which is preliminary data.</text>
</comment>
<dbReference type="InterPro" id="IPR003593">
    <property type="entry name" value="AAA+_ATPase"/>
</dbReference>
<dbReference type="Gene3D" id="3.40.50.300">
    <property type="entry name" value="P-loop containing nucleotide triphosphate hydrolases"/>
    <property type="match status" value="3"/>
</dbReference>
<dbReference type="Pfam" id="PF07728">
    <property type="entry name" value="AAA_5"/>
    <property type="match status" value="3"/>
</dbReference>
<organism evidence="5 6">
    <name type="scientific">Meganyctiphanes norvegica</name>
    <name type="common">Northern krill</name>
    <name type="synonym">Thysanopoda norvegica</name>
    <dbReference type="NCBI Taxonomy" id="48144"/>
    <lineage>
        <taxon>Eukaryota</taxon>
        <taxon>Metazoa</taxon>
        <taxon>Ecdysozoa</taxon>
        <taxon>Arthropoda</taxon>
        <taxon>Crustacea</taxon>
        <taxon>Multicrustacea</taxon>
        <taxon>Malacostraca</taxon>
        <taxon>Eumalacostraca</taxon>
        <taxon>Eucarida</taxon>
        <taxon>Euphausiacea</taxon>
        <taxon>Euphausiidae</taxon>
        <taxon>Meganyctiphanes</taxon>
    </lineage>
</organism>
<dbReference type="PANTHER" id="PTHR48103">
    <property type="entry name" value="MIDASIN-RELATED"/>
    <property type="match status" value="1"/>
</dbReference>
<feature type="compositionally biased region" description="Basic and acidic residues" evidence="3">
    <location>
        <begin position="563"/>
        <end position="574"/>
    </location>
</feature>
<feature type="domain" description="AAA+ ATPase" evidence="4">
    <location>
        <begin position="93"/>
        <end position="225"/>
    </location>
</feature>
<dbReference type="InterPro" id="IPR027417">
    <property type="entry name" value="P-loop_NTPase"/>
</dbReference>
<feature type="compositionally biased region" description="Basic and acidic residues" evidence="3">
    <location>
        <begin position="583"/>
        <end position="599"/>
    </location>
</feature>
<dbReference type="InterPro" id="IPR040848">
    <property type="entry name" value="AAA_lid_7"/>
</dbReference>
<dbReference type="GO" id="GO:0016887">
    <property type="term" value="F:ATP hydrolysis activity"/>
    <property type="evidence" value="ECO:0007669"/>
    <property type="project" value="InterPro"/>
</dbReference>
<dbReference type="GO" id="GO:0000055">
    <property type="term" value="P:ribosomal large subunit export from nucleus"/>
    <property type="evidence" value="ECO:0007669"/>
    <property type="project" value="TreeGrafter"/>
</dbReference>
<dbReference type="GO" id="GO:0000027">
    <property type="term" value="P:ribosomal large subunit assembly"/>
    <property type="evidence" value="ECO:0007669"/>
    <property type="project" value="TreeGrafter"/>
</dbReference>
<dbReference type="SMART" id="SM00382">
    <property type="entry name" value="AAA"/>
    <property type="match status" value="2"/>
</dbReference>
<name>A0AAV2RX53_MEGNR</name>
<feature type="domain" description="AAA+ ATPase" evidence="4">
    <location>
        <begin position="429"/>
        <end position="752"/>
    </location>
</feature>
<dbReference type="AlphaFoldDB" id="A0AAV2RX53"/>
<dbReference type="GO" id="GO:0005634">
    <property type="term" value="C:nucleus"/>
    <property type="evidence" value="ECO:0007669"/>
    <property type="project" value="TreeGrafter"/>
</dbReference>